<dbReference type="GO" id="GO:0005886">
    <property type="term" value="C:plasma membrane"/>
    <property type="evidence" value="ECO:0007669"/>
    <property type="project" value="UniProtKB-SubCell"/>
</dbReference>
<accession>A0A1G1W609</accession>
<comment type="similarity">
    <text evidence="2 7">Belongs to the glycosyltransferase 4 family. MraY subfamily.</text>
</comment>
<dbReference type="GO" id="GO:0051301">
    <property type="term" value="P:cell division"/>
    <property type="evidence" value="ECO:0007669"/>
    <property type="project" value="UniProtKB-KW"/>
</dbReference>
<evidence type="ECO:0000256" key="2">
    <source>
        <dbReference type="ARBA" id="ARBA00005583"/>
    </source>
</evidence>
<dbReference type="Proteomes" id="UP000178493">
    <property type="component" value="Unassembled WGS sequence"/>
</dbReference>
<evidence type="ECO:0000256" key="1">
    <source>
        <dbReference type="ARBA" id="ARBA00004141"/>
    </source>
</evidence>
<feature type="transmembrane region" description="Helical" evidence="7">
    <location>
        <begin position="223"/>
        <end position="242"/>
    </location>
</feature>
<dbReference type="NCBIfam" id="TIGR00445">
    <property type="entry name" value="mraY"/>
    <property type="match status" value="1"/>
</dbReference>
<feature type="transmembrane region" description="Helical" evidence="7">
    <location>
        <begin position="134"/>
        <end position="152"/>
    </location>
</feature>
<comment type="catalytic activity">
    <reaction evidence="7">
        <text>UDP-N-acetyl-alpha-D-muramoyl-L-alanyl-gamma-D-glutamyl-meso-2,6-diaminopimeloyl-D-alanyl-D-alanine + di-trans,octa-cis-undecaprenyl phosphate = di-trans,octa-cis-undecaprenyl diphospho-N-acetyl-alpha-D-muramoyl-L-alanyl-D-glutamyl-meso-2,6-diaminopimeloyl-D-alanyl-D-alanine + UMP</text>
        <dbReference type="Rhea" id="RHEA:28386"/>
        <dbReference type="ChEBI" id="CHEBI:57865"/>
        <dbReference type="ChEBI" id="CHEBI:60392"/>
        <dbReference type="ChEBI" id="CHEBI:61386"/>
        <dbReference type="ChEBI" id="CHEBI:61387"/>
        <dbReference type="EC" id="2.7.8.13"/>
    </reaction>
</comment>
<evidence type="ECO:0000256" key="9">
    <source>
        <dbReference type="PIRSR" id="PIRSR600715-1"/>
    </source>
</evidence>
<dbReference type="EMBL" id="MHCO01000038">
    <property type="protein sequence ID" value="OGY23061.1"/>
    <property type="molecule type" value="Genomic_DNA"/>
</dbReference>
<dbReference type="GO" id="GO:0071555">
    <property type="term" value="P:cell wall organization"/>
    <property type="evidence" value="ECO:0007669"/>
    <property type="project" value="UniProtKB-KW"/>
</dbReference>
<keyword evidence="7" id="KW-1003">Cell membrane</keyword>
<keyword evidence="7 9" id="KW-0460">Magnesium</keyword>
<gene>
    <name evidence="7" type="primary">mraY</name>
    <name evidence="10" type="ORF">A2126_01965</name>
</gene>
<dbReference type="GO" id="GO:0051992">
    <property type="term" value="F:UDP-N-acetylmuramoyl-L-alanyl-D-glutamyl-meso-2,6-diaminopimelyl-D-alanyl-D-alanine:undecaprenyl-phosphate transferase activity"/>
    <property type="evidence" value="ECO:0007669"/>
    <property type="project" value="RHEA"/>
</dbReference>
<keyword evidence="5 7" id="KW-1133">Transmembrane helix</keyword>
<evidence type="ECO:0000256" key="4">
    <source>
        <dbReference type="ARBA" id="ARBA00022692"/>
    </source>
</evidence>
<keyword evidence="4 7" id="KW-0812">Transmembrane</keyword>
<name>A0A1G1W609_9BACT</name>
<evidence type="ECO:0000256" key="3">
    <source>
        <dbReference type="ARBA" id="ARBA00022679"/>
    </source>
</evidence>
<comment type="cofactor">
    <cofactor evidence="7 9">
        <name>Mg(2+)</name>
        <dbReference type="ChEBI" id="CHEBI:18420"/>
    </cofactor>
</comment>
<evidence type="ECO:0000313" key="10">
    <source>
        <dbReference type="EMBL" id="OGY23061.1"/>
    </source>
</evidence>
<keyword evidence="3 7" id="KW-0808">Transferase</keyword>
<comment type="caution">
    <text evidence="10">The sequence shown here is derived from an EMBL/GenBank/DDBJ whole genome shotgun (WGS) entry which is preliminary data.</text>
</comment>
<dbReference type="InterPro" id="IPR018480">
    <property type="entry name" value="PNAcMuramoyl-5peptid_Trfase_CS"/>
</dbReference>
<comment type="pathway">
    <text evidence="7">Cell wall biogenesis; peptidoglycan biosynthesis.</text>
</comment>
<dbReference type="PROSITE" id="PS01348">
    <property type="entry name" value="MRAY_2"/>
    <property type="match status" value="1"/>
</dbReference>
<feature type="transmembrane region" description="Helical" evidence="7">
    <location>
        <begin position="94"/>
        <end position="114"/>
    </location>
</feature>
<evidence type="ECO:0000256" key="5">
    <source>
        <dbReference type="ARBA" id="ARBA00022989"/>
    </source>
</evidence>
<dbReference type="PANTHER" id="PTHR22926:SF5">
    <property type="entry name" value="PHOSPHO-N-ACETYLMURAMOYL-PENTAPEPTIDE-TRANSFERASE HOMOLOG"/>
    <property type="match status" value="1"/>
</dbReference>
<comment type="subcellular location">
    <subcellularLocation>
        <location evidence="7">Cell membrane</location>
        <topology evidence="7">Multi-pass membrane protein</topology>
    </subcellularLocation>
    <subcellularLocation>
        <location evidence="1">Membrane</location>
        <topology evidence="1">Multi-pass membrane protein</topology>
    </subcellularLocation>
</comment>
<feature type="transmembrane region" description="Helical" evidence="7">
    <location>
        <begin position="198"/>
        <end position="216"/>
    </location>
</feature>
<feature type="binding site" evidence="9">
    <location>
        <position position="251"/>
    </location>
    <ligand>
        <name>Mg(2+)</name>
        <dbReference type="ChEBI" id="CHEBI:18420"/>
    </ligand>
</feature>
<dbReference type="EC" id="2.7.8.13" evidence="7 8"/>
<keyword evidence="7" id="KW-0133">Cell shape</keyword>
<evidence type="ECO:0000256" key="6">
    <source>
        <dbReference type="ARBA" id="ARBA00023136"/>
    </source>
</evidence>
<evidence type="ECO:0000256" key="8">
    <source>
        <dbReference type="NCBIfam" id="TIGR00445"/>
    </source>
</evidence>
<protein>
    <recommendedName>
        <fullName evidence="7 8">Phospho-N-acetylmuramoyl-pentapeptide-transferase</fullName>
        <ecNumber evidence="7 8">2.7.8.13</ecNumber>
    </recommendedName>
    <alternativeName>
        <fullName evidence="7">UDP-MurNAc-pentapeptide phosphotransferase</fullName>
    </alternativeName>
</protein>
<keyword evidence="7" id="KW-0132">Cell division</keyword>
<dbReference type="Pfam" id="PF00953">
    <property type="entry name" value="Glycos_transf_4"/>
    <property type="match status" value="1"/>
</dbReference>
<keyword evidence="7" id="KW-0961">Cell wall biogenesis/degradation</keyword>
<feature type="binding site" evidence="9">
    <location>
        <position position="191"/>
    </location>
    <ligand>
        <name>Mg(2+)</name>
        <dbReference type="ChEBI" id="CHEBI:18420"/>
    </ligand>
</feature>
<dbReference type="PANTHER" id="PTHR22926">
    <property type="entry name" value="PHOSPHO-N-ACETYLMURAMOYL-PENTAPEPTIDE-TRANSFERASE"/>
    <property type="match status" value="1"/>
</dbReference>
<dbReference type="GO" id="GO:0046872">
    <property type="term" value="F:metal ion binding"/>
    <property type="evidence" value="ECO:0007669"/>
    <property type="project" value="UniProtKB-KW"/>
</dbReference>
<keyword evidence="7" id="KW-0131">Cell cycle</keyword>
<feature type="transmembrane region" description="Helical" evidence="7">
    <location>
        <begin position="173"/>
        <end position="192"/>
    </location>
</feature>
<evidence type="ECO:0000256" key="7">
    <source>
        <dbReference type="HAMAP-Rule" id="MF_00038"/>
    </source>
</evidence>
<dbReference type="HAMAP" id="MF_00038">
    <property type="entry name" value="MraY"/>
    <property type="match status" value="1"/>
</dbReference>
<feature type="transmembrane region" description="Helical" evidence="7">
    <location>
        <begin position="324"/>
        <end position="342"/>
    </location>
</feature>
<comment type="function">
    <text evidence="7">Catalyzes the initial step of the lipid cycle reactions in the biosynthesis of the cell wall peptidoglycan: transfers peptidoglycan precursor phospho-MurNAc-pentapeptide from UDP-MurNAc-pentapeptide onto the lipid carrier undecaprenyl phosphate, yielding undecaprenyl-pyrophosphoryl-MurNAc-pentapeptide, known as lipid I.</text>
</comment>
<comment type="caution">
    <text evidence="7">Lacks conserved residue(s) required for the propagation of feature annotation.</text>
</comment>
<proteinExistence type="inferred from homology"/>
<feature type="transmembrane region" description="Helical" evidence="7">
    <location>
        <begin position="62"/>
        <end position="82"/>
    </location>
</feature>
<dbReference type="GO" id="GO:0009252">
    <property type="term" value="P:peptidoglycan biosynthetic process"/>
    <property type="evidence" value="ECO:0007669"/>
    <property type="project" value="UniProtKB-UniRule"/>
</dbReference>
<dbReference type="GO" id="GO:0008963">
    <property type="term" value="F:phospho-N-acetylmuramoyl-pentapeptide-transferase activity"/>
    <property type="evidence" value="ECO:0007669"/>
    <property type="project" value="UniProtKB-UniRule"/>
</dbReference>
<dbReference type="InterPro" id="IPR000715">
    <property type="entry name" value="Glycosyl_transferase_4"/>
</dbReference>
<dbReference type="UniPathway" id="UPA00219"/>
<dbReference type="AlphaFoldDB" id="A0A1G1W609"/>
<dbReference type="CDD" id="cd06852">
    <property type="entry name" value="GT_MraY"/>
    <property type="match status" value="1"/>
</dbReference>
<evidence type="ECO:0000313" key="11">
    <source>
        <dbReference type="Proteomes" id="UP000178493"/>
    </source>
</evidence>
<reference evidence="10 11" key="1">
    <citation type="journal article" date="2016" name="Nat. Commun.">
        <title>Thousands of microbial genomes shed light on interconnected biogeochemical processes in an aquifer system.</title>
        <authorList>
            <person name="Anantharaman K."/>
            <person name="Brown C.T."/>
            <person name="Hug L.A."/>
            <person name="Sharon I."/>
            <person name="Castelle C.J."/>
            <person name="Probst A.J."/>
            <person name="Thomas B.C."/>
            <person name="Singh A."/>
            <person name="Wilkins M.J."/>
            <person name="Karaoz U."/>
            <person name="Brodie E.L."/>
            <person name="Williams K.H."/>
            <person name="Hubbard S.S."/>
            <person name="Banfield J.F."/>
        </authorList>
    </citation>
    <scope>NUCLEOTIDE SEQUENCE [LARGE SCALE GENOMIC DNA]</scope>
</reference>
<dbReference type="GO" id="GO:0008360">
    <property type="term" value="P:regulation of cell shape"/>
    <property type="evidence" value="ECO:0007669"/>
    <property type="project" value="UniProtKB-KW"/>
</dbReference>
<keyword evidence="7" id="KW-0573">Peptidoglycan synthesis</keyword>
<keyword evidence="7 9" id="KW-0479">Metal-binding</keyword>
<keyword evidence="6 7" id="KW-0472">Membrane</keyword>
<sequence>MVKLLGILLFSFAVTLVAAVPFINLLYQLKFQRQRESQKDIFGHFTSIVNRLHGWKVGTPNAGGVLIILVSVILSAIFYKLVPGYEIRTKAFGLNWSSVILYITLVGFGLLGFYDDVRKFYGFKQAGAWGLRLRYKFLLQWALAFLIGWLLYSRLDLAAVHVPVFDRDLSLGAWFVPFAALVIVSATNAVNITDGLDGLATGLMIIILAAFWFLASQARFHDVGLFIAVMIGSLLAFLYFNIYPARVWLGDTGALSLGAMLAVISLMTNSSLILPFVGFVFIVEAASSIIQIFSKGLFRKRVLLAAPLHHHFEARGWDETKVTMRFWLVGAIFAFVGLFVALI</sequence>
<organism evidence="10 11">
    <name type="scientific">Candidatus Woykebacteria bacterium GWB1_45_5</name>
    <dbReference type="NCBI Taxonomy" id="1802592"/>
    <lineage>
        <taxon>Bacteria</taxon>
        <taxon>Candidatus Woykeibacteriota</taxon>
    </lineage>
</organism>
<dbReference type="InterPro" id="IPR003524">
    <property type="entry name" value="PNAcMuramoyl-5peptid_Trfase"/>
</dbReference>